<dbReference type="RefSeq" id="WP_318353950.1">
    <property type="nucleotide sequence ID" value="NZ_JAWQEV010000003.1"/>
</dbReference>
<dbReference type="Proteomes" id="UP001283109">
    <property type="component" value="Unassembled WGS sequence"/>
</dbReference>
<proteinExistence type="predicted"/>
<dbReference type="InterPro" id="IPR023393">
    <property type="entry name" value="START-like_dom_sf"/>
</dbReference>
<evidence type="ECO:0000313" key="1">
    <source>
        <dbReference type="EMBL" id="MDW4573445.1"/>
    </source>
</evidence>
<gene>
    <name evidence="1" type="ORF">R8Z58_11745</name>
</gene>
<organism evidence="1 2">
    <name type="scientific">Microbacterium arthrosphaerae</name>
    <dbReference type="NCBI Taxonomy" id="792652"/>
    <lineage>
        <taxon>Bacteria</taxon>
        <taxon>Bacillati</taxon>
        <taxon>Actinomycetota</taxon>
        <taxon>Actinomycetes</taxon>
        <taxon>Micrococcales</taxon>
        <taxon>Microbacteriaceae</taxon>
        <taxon>Microbacterium</taxon>
    </lineage>
</organism>
<keyword evidence="2" id="KW-1185">Reference proteome</keyword>
<dbReference type="CDD" id="cd07812">
    <property type="entry name" value="SRPBCC"/>
    <property type="match status" value="1"/>
</dbReference>
<accession>A0ABU4H282</accession>
<dbReference type="EMBL" id="JAWQEV010000003">
    <property type="protein sequence ID" value="MDW4573445.1"/>
    <property type="molecule type" value="Genomic_DNA"/>
</dbReference>
<comment type="caution">
    <text evidence="1">The sequence shown here is derived from an EMBL/GenBank/DDBJ whole genome shotgun (WGS) entry which is preliminary data.</text>
</comment>
<dbReference type="Gene3D" id="3.30.530.20">
    <property type="match status" value="1"/>
</dbReference>
<dbReference type="Pfam" id="PF10604">
    <property type="entry name" value="Polyketide_cyc2"/>
    <property type="match status" value="1"/>
</dbReference>
<name>A0ABU4H282_9MICO</name>
<protein>
    <submittedName>
        <fullName evidence="1">SRPBCC family protein</fullName>
    </submittedName>
</protein>
<dbReference type="InterPro" id="IPR019587">
    <property type="entry name" value="Polyketide_cyclase/dehydratase"/>
</dbReference>
<sequence length="204" mass="23326">MSAHPQRPIFVSIRIAAPLERVWELTQDPALHPRWDVRFSRITPAAALPGGGMRFVYERRMPGRTITGKGTTIGERERPDGTRTSALRFEPDDRFSPLGAGRGYWRYRPDGDAVVFSTGYDYDPGWGRAADLIVRPLIGWATAWSFDLLRIWAETSVPPERWPLWTVLMPWRRGRPRAAHCARRPPSRRVMDDAPATLRELARP</sequence>
<evidence type="ECO:0000313" key="2">
    <source>
        <dbReference type="Proteomes" id="UP001283109"/>
    </source>
</evidence>
<reference evidence="1 2" key="1">
    <citation type="submission" date="2023-11" db="EMBL/GenBank/DDBJ databases">
        <title>Draft genome sequence of Microbacterium arthrosphaerae JCM 30492.</title>
        <authorList>
            <person name="Zhang G."/>
            <person name="Ding Y."/>
        </authorList>
    </citation>
    <scope>NUCLEOTIDE SEQUENCE [LARGE SCALE GENOMIC DNA]</scope>
    <source>
        <strain evidence="1 2">JCM 30492</strain>
    </source>
</reference>
<dbReference type="SUPFAM" id="SSF55961">
    <property type="entry name" value="Bet v1-like"/>
    <property type="match status" value="1"/>
</dbReference>